<proteinExistence type="predicted"/>
<name>A0A9N7YLL2_PLEPL</name>
<gene>
    <name evidence="1" type="ORF">PLEPLA_LOCUS24206</name>
</gene>
<dbReference type="AlphaFoldDB" id="A0A9N7YLL2"/>
<sequence>MDLIAVNMTLVTRTIFCFVELGFAGGRSEVSRSEVSRQSAVLLVFIKLKIWTLNRTPVGWDVPVVLLSVSVWKDVLIEDTRQAVLPQQKSLHLLHMTTTMQKLAHGCLDLFPLAHFFSK</sequence>
<accession>A0A9N7YLL2</accession>
<organism evidence="1 2">
    <name type="scientific">Pleuronectes platessa</name>
    <name type="common">European plaice</name>
    <dbReference type="NCBI Taxonomy" id="8262"/>
    <lineage>
        <taxon>Eukaryota</taxon>
        <taxon>Metazoa</taxon>
        <taxon>Chordata</taxon>
        <taxon>Craniata</taxon>
        <taxon>Vertebrata</taxon>
        <taxon>Euteleostomi</taxon>
        <taxon>Actinopterygii</taxon>
        <taxon>Neopterygii</taxon>
        <taxon>Teleostei</taxon>
        <taxon>Neoteleostei</taxon>
        <taxon>Acanthomorphata</taxon>
        <taxon>Carangaria</taxon>
        <taxon>Pleuronectiformes</taxon>
        <taxon>Pleuronectoidei</taxon>
        <taxon>Pleuronectidae</taxon>
        <taxon>Pleuronectes</taxon>
    </lineage>
</organism>
<evidence type="ECO:0000313" key="2">
    <source>
        <dbReference type="Proteomes" id="UP001153269"/>
    </source>
</evidence>
<dbReference type="Proteomes" id="UP001153269">
    <property type="component" value="Unassembled WGS sequence"/>
</dbReference>
<keyword evidence="2" id="KW-1185">Reference proteome</keyword>
<protein>
    <submittedName>
        <fullName evidence="1">Uncharacterized protein</fullName>
    </submittedName>
</protein>
<comment type="caution">
    <text evidence="1">The sequence shown here is derived from an EMBL/GenBank/DDBJ whole genome shotgun (WGS) entry which is preliminary data.</text>
</comment>
<dbReference type="EMBL" id="CADEAL010001859">
    <property type="protein sequence ID" value="CAB1436167.1"/>
    <property type="molecule type" value="Genomic_DNA"/>
</dbReference>
<reference evidence="1" key="1">
    <citation type="submission" date="2020-03" db="EMBL/GenBank/DDBJ databases">
        <authorList>
            <person name="Weist P."/>
        </authorList>
    </citation>
    <scope>NUCLEOTIDE SEQUENCE</scope>
</reference>
<evidence type="ECO:0000313" key="1">
    <source>
        <dbReference type="EMBL" id="CAB1436167.1"/>
    </source>
</evidence>